<feature type="transmembrane region" description="Helical" evidence="1">
    <location>
        <begin position="220"/>
        <end position="241"/>
    </location>
</feature>
<dbReference type="EMBL" id="CAEZWM010000035">
    <property type="protein sequence ID" value="CAB4651521.1"/>
    <property type="molecule type" value="Genomic_DNA"/>
</dbReference>
<dbReference type="InterPro" id="IPR010787">
    <property type="entry name" value="DUF1385"/>
</dbReference>
<protein>
    <submittedName>
        <fullName evidence="2">Unannotated protein</fullName>
    </submittedName>
</protein>
<feature type="transmembrane region" description="Helical" evidence="1">
    <location>
        <begin position="195"/>
        <end position="214"/>
    </location>
</feature>
<dbReference type="EMBL" id="CAFBOR010000240">
    <property type="protein sequence ID" value="CAB4999602.1"/>
    <property type="molecule type" value="Genomic_DNA"/>
</dbReference>
<evidence type="ECO:0000313" key="5">
    <source>
        <dbReference type="EMBL" id="CAB4999602.1"/>
    </source>
</evidence>
<evidence type="ECO:0000313" key="2">
    <source>
        <dbReference type="EMBL" id="CAB4651521.1"/>
    </source>
</evidence>
<accession>A0A6J6KPI5</accession>
<dbReference type="EMBL" id="CAFBPF010000077">
    <property type="protein sequence ID" value="CAB5011259.1"/>
    <property type="molecule type" value="Genomic_DNA"/>
</dbReference>
<dbReference type="PANTHER" id="PTHR42867">
    <property type="entry name" value="MEMBRANE PROTEIN-RELATED"/>
    <property type="match status" value="1"/>
</dbReference>
<keyword evidence="1" id="KW-0472">Membrane</keyword>
<evidence type="ECO:0000313" key="4">
    <source>
        <dbReference type="EMBL" id="CAB4855492.1"/>
    </source>
</evidence>
<sequence>MTAPAQPVRYMGGQAVMDGVMMRGEDIWAVAVRRLDGGIELKTGECANWSQAWGRIPLARGVANLIESLSLGMKSLTWSAEVNTPEEDRLSKGGTTVSMVIALAFFVGLFLLIPMLGARGLTAAFGLSPLAFHAIEGLCSLGFFLGYLTLIGKVPDINRVFQYHGAEHKAIAAYENGVELTAQEAQKFTTQHVRCGTNFLLTVFVIAIFLYSLVGRPSVLVLVASRVVLVPVIAGLAYEVIRFAARNMQRGWVRALMIPGLTLQRLTTREPSLEQIEIAIAALTAVFTPAQTTEVESRVSA</sequence>
<dbReference type="EMBL" id="CAFBLK010000005">
    <property type="protein sequence ID" value="CAB4855492.1"/>
    <property type="molecule type" value="Genomic_DNA"/>
</dbReference>
<dbReference type="Pfam" id="PF07136">
    <property type="entry name" value="DUF1385"/>
    <property type="match status" value="1"/>
</dbReference>
<evidence type="ECO:0000313" key="3">
    <source>
        <dbReference type="EMBL" id="CAB4790517.1"/>
    </source>
</evidence>
<reference evidence="2" key="1">
    <citation type="submission" date="2020-05" db="EMBL/GenBank/DDBJ databases">
        <authorList>
            <person name="Chiriac C."/>
            <person name="Salcher M."/>
            <person name="Ghai R."/>
            <person name="Kavagutti S V."/>
        </authorList>
    </citation>
    <scope>NUCLEOTIDE SEQUENCE</scope>
</reference>
<proteinExistence type="predicted"/>
<keyword evidence="1" id="KW-0812">Transmembrane</keyword>
<name>A0A6J6KPI5_9ZZZZ</name>
<organism evidence="2">
    <name type="scientific">freshwater metagenome</name>
    <dbReference type="NCBI Taxonomy" id="449393"/>
    <lineage>
        <taxon>unclassified sequences</taxon>
        <taxon>metagenomes</taxon>
        <taxon>ecological metagenomes</taxon>
    </lineage>
</organism>
<feature type="transmembrane region" description="Helical" evidence="1">
    <location>
        <begin position="130"/>
        <end position="150"/>
    </location>
</feature>
<dbReference type="AlphaFoldDB" id="A0A6J6KPI5"/>
<gene>
    <name evidence="2" type="ORF">UFOPK2242_00440</name>
    <name evidence="3" type="ORF">UFOPK2996_00398</name>
    <name evidence="4" type="ORF">UFOPK3317_00057</name>
    <name evidence="5" type="ORF">UFOPK3974_01421</name>
    <name evidence="6" type="ORF">UFOPK4071_00730</name>
</gene>
<feature type="transmembrane region" description="Helical" evidence="1">
    <location>
        <begin position="97"/>
        <end position="118"/>
    </location>
</feature>
<dbReference type="PANTHER" id="PTHR42867:SF1">
    <property type="entry name" value="MEMBRANE PROTEIN-RELATED"/>
    <property type="match status" value="1"/>
</dbReference>
<keyword evidence="1" id="KW-1133">Transmembrane helix</keyword>
<evidence type="ECO:0000313" key="6">
    <source>
        <dbReference type="EMBL" id="CAB5011259.1"/>
    </source>
</evidence>
<dbReference type="EMBL" id="CAFAAH010000033">
    <property type="protein sequence ID" value="CAB4790517.1"/>
    <property type="molecule type" value="Genomic_DNA"/>
</dbReference>
<evidence type="ECO:0000256" key="1">
    <source>
        <dbReference type="SAM" id="Phobius"/>
    </source>
</evidence>